<evidence type="ECO:0000259" key="1">
    <source>
        <dbReference type="PROSITE" id="PS50404"/>
    </source>
</evidence>
<feature type="domain" description="GST N-terminal" evidence="1">
    <location>
        <begin position="1"/>
        <end position="82"/>
    </location>
</feature>
<protein>
    <submittedName>
        <fullName evidence="3">Glutathione S-transferase family protein</fullName>
    </submittedName>
</protein>
<dbReference type="InterPro" id="IPR010987">
    <property type="entry name" value="Glutathione-S-Trfase_C-like"/>
</dbReference>
<gene>
    <name evidence="3" type="ORF">FNB15_08300</name>
</gene>
<proteinExistence type="predicted"/>
<dbReference type="InterPro" id="IPR036282">
    <property type="entry name" value="Glutathione-S-Trfase_C_sf"/>
</dbReference>
<dbReference type="GO" id="GO:0005737">
    <property type="term" value="C:cytoplasm"/>
    <property type="evidence" value="ECO:0007669"/>
    <property type="project" value="TreeGrafter"/>
</dbReference>
<dbReference type="PANTHER" id="PTHR43968:SF6">
    <property type="entry name" value="GLUTATHIONE S-TRANSFERASE OMEGA"/>
    <property type="match status" value="1"/>
</dbReference>
<dbReference type="Gene3D" id="3.40.30.10">
    <property type="entry name" value="Glutaredoxin"/>
    <property type="match status" value="1"/>
</dbReference>
<dbReference type="EMBL" id="CP041636">
    <property type="protein sequence ID" value="QDO97269.1"/>
    <property type="molecule type" value="Genomic_DNA"/>
</dbReference>
<dbReference type="Pfam" id="PF00043">
    <property type="entry name" value="GST_C"/>
    <property type="match status" value="1"/>
</dbReference>
<dbReference type="GO" id="GO:0016740">
    <property type="term" value="F:transferase activity"/>
    <property type="evidence" value="ECO:0007669"/>
    <property type="project" value="UniProtKB-KW"/>
</dbReference>
<dbReference type="AlphaFoldDB" id="A0A516H0G5"/>
<keyword evidence="4" id="KW-1185">Reference proteome</keyword>
<dbReference type="SFLD" id="SFLDS00019">
    <property type="entry name" value="Glutathione_Transferase_(cytos"/>
    <property type="match status" value="1"/>
</dbReference>
<dbReference type="CDD" id="cd00570">
    <property type="entry name" value="GST_N_family"/>
    <property type="match status" value="1"/>
</dbReference>
<accession>A0A516H0G5</accession>
<dbReference type="PANTHER" id="PTHR43968">
    <property type="match status" value="1"/>
</dbReference>
<organism evidence="3 4">
    <name type="scientific">Ferrovibrio terrae</name>
    <dbReference type="NCBI Taxonomy" id="2594003"/>
    <lineage>
        <taxon>Bacteria</taxon>
        <taxon>Pseudomonadati</taxon>
        <taxon>Pseudomonadota</taxon>
        <taxon>Alphaproteobacteria</taxon>
        <taxon>Rhodospirillales</taxon>
        <taxon>Rhodospirillaceae</taxon>
        <taxon>Ferrovibrio</taxon>
    </lineage>
</organism>
<dbReference type="SFLD" id="SFLDG00358">
    <property type="entry name" value="Main_(cytGST)"/>
    <property type="match status" value="1"/>
</dbReference>
<dbReference type="Gene3D" id="1.20.1050.10">
    <property type="match status" value="1"/>
</dbReference>
<dbReference type="RefSeq" id="WP_144068250.1">
    <property type="nucleotide sequence ID" value="NZ_CP041636.1"/>
</dbReference>
<dbReference type="Proteomes" id="UP000317496">
    <property type="component" value="Chromosome"/>
</dbReference>
<dbReference type="InterPro" id="IPR004046">
    <property type="entry name" value="GST_C"/>
</dbReference>
<evidence type="ECO:0000313" key="3">
    <source>
        <dbReference type="EMBL" id="QDO97269.1"/>
    </source>
</evidence>
<dbReference type="SUPFAM" id="SSF47616">
    <property type="entry name" value="GST C-terminal domain-like"/>
    <property type="match status" value="1"/>
</dbReference>
<dbReference type="OrthoDB" id="9794721at2"/>
<reference evidence="3 4" key="1">
    <citation type="submission" date="2019-07" db="EMBL/GenBank/DDBJ databases">
        <title>Genome sequencing for Ferrovibrio sp. K5.</title>
        <authorList>
            <person name="Park S.-J."/>
        </authorList>
    </citation>
    <scope>NUCLEOTIDE SEQUENCE [LARGE SCALE GENOMIC DNA]</scope>
    <source>
        <strain evidence="3 4">K5</strain>
    </source>
</reference>
<dbReference type="InterPro" id="IPR004045">
    <property type="entry name" value="Glutathione_S-Trfase_N"/>
</dbReference>
<evidence type="ECO:0000259" key="2">
    <source>
        <dbReference type="PROSITE" id="PS50405"/>
    </source>
</evidence>
<dbReference type="PROSITE" id="PS50404">
    <property type="entry name" value="GST_NTER"/>
    <property type="match status" value="1"/>
</dbReference>
<dbReference type="SUPFAM" id="SSF52833">
    <property type="entry name" value="Thioredoxin-like"/>
    <property type="match status" value="1"/>
</dbReference>
<evidence type="ECO:0000313" key="4">
    <source>
        <dbReference type="Proteomes" id="UP000317496"/>
    </source>
</evidence>
<keyword evidence="3" id="KW-0808">Transferase</keyword>
<feature type="domain" description="GST C-terminal" evidence="2">
    <location>
        <begin position="87"/>
        <end position="212"/>
    </location>
</feature>
<dbReference type="InterPro" id="IPR036249">
    <property type="entry name" value="Thioredoxin-like_sf"/>
</dbReference>
<dbReference type="InterPro" id="IPR050983">
    <property type="entry name" value="GST_Omega/HSP26"/>
</dbReference>
<dbReference type="InterPro" id="IPR040079">
    <property type="entry name" value="Glutathione_S-Trfase"/>
</dbReference>
<name>A0A516H0G5_9PROT</name>
<sequence>MSVTLYYGSGSAYAWRVWLALEHKSVPHEVKVLSFSAGDLKTPEYTRLNPRQRVPTLVDGEFVIRESAAVMEYVEERWPEQPLFAKELHLRATQRRMIREADDDVGTKVGELFEAVFAPPEKADAAKLAEAVAAVKAEIAQWEPQIAGSYINGETISAVDYTLYPHLAIIGRFQLRKPDAIPADIFSPKIDAWMERMKALPIMQKTWPPHWK</sequence>
<dbReference type="KEGG" id="fer:FNB15_08300"/>
<dbReference type="Pfam" id="PF13409">
    <property type="entry name" value="GST_N_2"/>
    <property type="match status" value="1"/>
</dbReference>
<dbReference type="PROSITE" id="PS50405">
    <property type="entry name" value="GST_CTER"/>
    <property type="match status" value="1"/>
</dbReference>